<dbReference type="InterPro" id="IPR011761">
    <property type="entry name" value="ATP-grasp"/>
</dbReference>
<comment type="caution">
    <text evidence="3">The sequence shown here is derived from an EMBL/GenBank/DDBJ whole genome shotgun (WGS) entry which is preliminary data.</text>
</comment>
<gene>
    <name evidence="3" type="ORF">GC096_22125</name>
</gene>
<dbReference type="EMBL" id="WHNY01000065">
    <property type="protein sequence ID" value="NOU66747.1"/>
    <property type="molecule type" value="Genomic_DNA"/>
</dbReference>
<keyword evidence="4" id="KW-1185">Reference proteome</keyword>
<dbReference type="SUPFAM" id="SSF56059">
    <property type="entry name" value="Glutathione synthetase ATP-binding domain-like"/>
    <property type="match status" value="1"/>
</dbReference>
<keyword evidence="1" id="KW-0547">Nucleotide-binding</keyword>
<dbReference type="Gene3D" id="3.30.470.20">
    <property type="entry name" value="ATP-grasp fold, B domain"/>
    <property type="match status" value="1"/>
</dbReference>
<evidence type="ECO:0000256" key="1">
    <source>
        <dbReference type="PROSITE-ProRule" id="PRU00409"/>
    </source>
</evidence>
<dbReference type="InterPro" id="IPR048764">
    <property type="entry name" value="PylC_N"/>
</dbReference>
<dbReference type="InterPro" id="IPR013815">
    <property type="entry name" value="ATP_grasp_subdomain_1"/>
</dbReference>
<accession>A0ABX1XE41</accession>
<dbReference type="PROSITE" id="PS50975">
    <property type="entry name" value="ATP_GRASP"/>
    <property type="match status" value="1"/>
</dbReference>
<evidence type="ECO:0000313" key="3">
    <source>
        <dbReference type="EMBL" id="NOU66747.1"/>
    </source>
</evidence>
<organism evidence="3 4">
    <name type="scientific">Paenibacillus plantarum</name>
    <dbReference type="NCBI Taxonomy" id="2654975"/>
    <lineage>
        <taxon>Bacteria</taxon>
        <taxon>Bacillati</taxon>
        <taxon>Bacillota</taxon>
        <taxon>Bacilli</taxon>
        <taxon>Bacillales</taxon>
        <taxon>Paenibacillaceae</taxon>
        <taxon>Paenibacillus</taxon>
    </lineage>
</organism>
<dbReference type="Pfam" id="PF21360">
    <property type="entry name" value="PylC-like_N"/>
    <property type="match status" value="1"/>
</dbReference>
<dbReference type="Pfam" id="PF02655">
    <property type="entry name" value="ATP-grasp_3"/>
    <property type="match status" value="1"/>
</dbReference>
<dbReference type="Gene3D" id="3.30.1490.20">
    <property type="entry name" value="ATP-grasp fold, A domain"/>
    <property type="match status" value="1"/>
</dbReference>
<feature type="domain" description="ATP-grasp" evidence="2">
    <location>
        <begin position="115"/>
        <end position="286"/>
    </location>
</feature>
<proteinExistence type="predicted"/>
<sequence>MKTVLFTAIGRRVQLIKHFTNAGVRVVGTDLNPDYAPASDFVSCVYQLPRFDDPDYIDRLLEICRAERVSIVIPLFEPELMLLAKQNHKFEAEGIDILVSGLETLRVCLDKYHMYQFFINHQISTPETYLPEQFAEKSDNWVVKPRRGMASKDVHFIDLEKNNASEWIQRVSSPIVQRFISGKEYTIDAYVDKQGKVRSVVPRVRLEVRAGEVSKTVTRKNDAIIRASNDVLRQLPFYGPVTLQGIIEDHTNRFYFTEINPRFGGGVPLTIQAGIPYAELILQKTSSFPELLPFQEDLVMLRYEEAVFRKE</sequence>
<keyword evidence="1" id="KW-0067">ATP-binding</keyword>
<dbReference type="Gene3D" id="3.40.50.20">
    <property type="match status" value="1"/>
</dbReference>
<dbReference type="RefSeq" id="WP_171633299.1">
    <property type="nucleotide sequence ID" value="NZ_WHNY01000065.1"/>
</dbReference>
<reference evidence="3 4" key="1">
    <citation type="submission" date="2019-10" db="EMBL/GenBank/DDBJ databases">
        <title>Description of Paenibacillus humi sp. nov.</title>
        <authorList>
            <person name="Carlier A."/>
            <person name="Qi S."/>
        </authorList>
    </citation>
    <scope>NUCLEOTIDE SEQUENCE [LARGE SCALE GENOMIC DNA]</scope>
    <source>
        <strain evidence="3 4">LMG 31461</strain>
    </source>
</reference>
<dbReference type="Proteomes" id="UP000653578">
    <property type="component" value="Unassembled WGS sequence"/>
</dbReference>
<evidence type="ECO:0000259" key="2">
    <source>
        <dbReference type="PROSITE" id="PS50975"/>
    </source>
</evidence>
<evidence type="ECO:0000313" key="4">
    <source>
        <dbReference type="Proteomes" id="UP000653578"/>
    </source>
</evidence>
<dbReference type="InterPro" id="IPR003806">
    <property type="entry name" value="ATP-grasp_PylC-type"/>
</dbReference>
<protein>
    <submittedName>
        <fullName evidence="3">ATP-grasp domain-containing protein</fullName>
    </submittedName>
</protein>
<name>A0ABX1XE41_9BACL</name>